<evidence type="ECO:0000313" key="3">
    <source>
        <dbReference type="Proteomes" id="UP000639403"/>
    </source>
</evidence>
<evidence type="ECO:0000313" key="2">
    <source>
        <dbReference type="EMBL" id="KAF9814587.1"/>
    </source>
</evidence>
<comment type="caution">
    <text evidence="2">The sequence shown here is derived from an EMBL/GenBank/DDBJ whole genome shotgun (WGS) entry which is preliminary data.</text>
</comment>
<dbReference type="Proteomes" id="UP000639403">
    <property type="component" value="Unassembled WGS sequence"/>
</dbReference>
<sequence length="251" mass="27046">MEDIELEDESGDTPLVKNRAASISHDDDGQCRGSALGSDAPGLLVPVPDSVGVRDTTMRAIFLRNVASNTLQAFVFYLLTGTVVFAPLRSQSTTVARSATRTPQHQAPSCSPKSMYRLAQLHGIKELQALATQDIVSKISHVNIVPELFSSLTARYPEIQQIEVNFLIDKGFTTGVFAAMPTWISKVASGSLGCLSSDVLALLLQRLANKPVPRPESPLCDYCGESCPHCGRGKSSPSKKARNVGRNSGRY</sequence>
<proteinExistence type="predicted"/>
<accession>A0A8H7U2H1</accession>
<dbReference type="EMBL" id="JADOXO010000084">
    <property type="protein sequence ID" value="KAF9814587.1"/>
    <property type="molecule type" value="Genomic_DNA"/>
</dbReference>
<organism evidence="2 3">
    <name type="scientific">Rhodonia placenta</name>
    <dbReference type="NCBI Taxonomy" id="104341"/>
    <lineage>
        <taxon>Eukaryota</taxon>
        <taxon>Fungi</taxon>
        <taxon>Dikarya</taxon>
        <taxon>Basidiomycota</taxon>
        <taxon>Agaricomycotina</taxon>
        <taxon>Agaricomycetes</taxon>
        <taxon>Polyporales</taxon>
        <taxon>Adustoporiaceae</taxon>
        <taxon>Rhodonia</taxon>
    </lineage>
</organism>
<gene>
    <name evidence="2" type="ORF">IEO21_05045</name>
</gene>
<protein>
    <submittedName>
        <fullName evidence="2">Uncharacterized protein</fullName>
    </submittedName>
</protein>
<evidence type="ECO:0000256" key="1">
    <source>
        <dbReference type="SAM" id="MobiDB-lite"/>
    </source>
</evidence>
<name>A0A8H7U2H1_9APHY</name>
<dbReference type="AlphaFoldDB" id="A0A8H7U2H1"/>
<reference evidence="2" key="2">
    <citation type="journal article" name="Front. Microbiol.">
        <title>Degradative Capacity of Two Strains of Rhodonia placenta: From Phenotype to Genotype.</title>
        <authorList>
            <person name="Kolle M."/>
            <person name="Horta M.A.C."/>
            <person name="Nowrousian M."/>
            <person name="Ohm R.A."/>
            <person name="Benz J.P."/>
            <person name="Pilgard A."/>
        </authorList>
    </citation>
    <scope>NUCLEOTIDE SEQUENCE</scope>
    <source>
        <strain evidence="2">FPRL280</strain>
    </source>
</reference>
<feature type="region of interest" description="Disordered" evidence="1">
    <location>
        <begin position="230"/>
        <end position="251"/>
    </location>
</feature>
<reference evidence="2" key="1">
    <citation type="submission" date="2020-11" db="EMBL/GenBank/DDBJ databases">
        <authorList>
            <person name="Koelle M."/>
            <person name="Horta M.A.C."/>
            <person name="Nowrousian M."/>
            <person name="Ohm R.A."/>
            <person name="Benz P."/>
            <person name="Pilgard A."/>
        </authorList>
    </citation>
    <scope>NUCLEOTIDE SEQUENCE</scope>
    <source>
        <strain evidence="2">FPRL280</strain>
    </source>
</reference>